<dbReference type="PANTHER" id="PTHR43534">
    <property type="entry name" value="MIND SUPERFAMILY P-LOOP ATPASE CONTAINING AN INSERTED FERREDOXIN DOMAIN"/>
    <property type="match status" value="1"/>
</dbReference>
<dbReference type="EMBL" id="CP144373">
    <property type="protein sequence ID" value="XCH45885.1"/>
    <property type="molecule type" value="Genomic_DNA"/>
</dbReference>
<dbReference type="Pfam" id="PF01656">
    <property type="entry name" value="CbiA"/>
    <property type="match status" value="1"/>
</dbReference>
<dbReference type="InterPro" id="IPR027417">
    <property type="entry name" value="P-loop_NTPase"/>
</dbReference>
<evidence type="ECO:0000256" key="3">
    <source>
        <dbReference type="ARBA" id="ARBA00023014"/>
    </source>
</evidence>
<dbReference type="KEGG" id="taut:V4D30_06000"/>
<dbReference type="RefSeq" id="WP_353683427.1">
    <property type="nucleotide sequence ID" value="NZ_CP144373.1"/>
</dbReference>
<name>A0AAU8GUV8_9BACT</name>
<evidence type="ECO:0000259" key="4">
    <source>
        <dbReference type="PROSITE" id="PS51379"/>
    </source>
</evidence>
<dbReference type="GO" id="GO:0046872">
    <property type="term" value="F:metal ion binding"/>
    <property type="evidence" value="ECO:0007669"/>
    <property type="project" value="UniProtKB-KW"/>
</dbReference>
<dbReference type="SUPFAM" id="SSF54862">
    <property type="entry name" value="4Fe-4S ferredoxins"/>
    <property type="match status" value="1"/>
</dbReference>
<keyword evidence="1" id="KW-0479">Metal-binding</keyword>
<evidence type="ECO:0000256" key="2">
    <source>
        <dbReference type="ARBA" id="ARBA00023004"/>
    </source>
</evidence>
<dbReference type="GO" id="GO:0005524">
    <property type="term" value="F:ATP binding"/>
    <property type="evidence" value="ECO:0007669"/>
    <property type="project" value="UniProtKB-KW"/>
</dbReference>
<feature type="domain" description="4Fe-4S ferredoxin-type" evidence="4">
    <location>
        <begin position="120"/>
        <end position="149"/>
    </location>
</feature>
<accession>A0AAU8GUV8</accession>
<keyword evidence="5" id="KW-0547">Nucleotide-binding</keyword>
<dbReference type="PANTHER" id="PTHR43534:SF1">
    <property type="entry name" value="4FE-4S CLUSTER CONTAINING PARA FAMILY ATPASE PROTEIN"/>
    <property type="match status" value="1"/>
</dbReference>
<dbReference type="Pfam" id="PF00037">
    <property type="entry name" value="Fer4"/>
    <property type="match status" value="2"/>
</dbReference>
<gene>
    <name evidence="5" type="ORF">V4D30_06000</name>
</gene>
<dbReference type="PROSITE" id="PS51379">
    <property type="entry name" value="4FE4S_FER_2"/>
    <property type="match status" value="2"/>
</dbReference>
<dbReference type="AlphaFoldDB" id="A0AAU8GUV8"/>
<organism evidence="5">
    <name type="scientific">Thermodesulfovibrio autotrophicus</name>
    <dbReference type="NCBI Taxonomy" id="3118333"/>
    <lineage>
        <taxon>Bacteria</taxon>
        <taxon>Pseudomonadati</taxon>
        <taxon>Nitrospirota</taxon>
        <taxon>Thermodesulfovibrionia</taxon>
        <taxon>Thermodesulfovibrionales</taxon>
        <taxon>Thermodesulfovibrionaceae</taxon>
        <taxon>Thermodesulfovibrio</taxon>
    </lineage>
</organism>
<dbReference type="Gene3D" id="3.30.70.20">
    <property type="match status" value="1"/>
</dbReference>
<keyword evidence="3" id="KW-0411">Iron-sulfur</keyword>
<reference evidence="5" key="1">
    <citation type="submission" date="2024-01" db="EMBL/GenBank/DDBJ databases">
        <title>The first autotrophic representatives of the genus Thermodesulfovibrio.</title>
        <authorList>
            <person name="Maltseva A.I."/>
            <person name="Elcheninov A.G."/>
            <person name="Kublanov I.V."/>
            <person name="Lebedinsky A.V."/>
            <person name="Frolov E.N."/>
        </authorList>
    </citation>
    <scope>NUCLEOTIDE SEQUENCE</scope>
    <source>
        <strain evidence="5">3907-1M</strain>
    </source>
</reference>
<dbReference type="CDD" id="cd03110">
    <property type="entry name" value="SIMIBI_bact_arch"/>
    <property type="match status" value="1"/>
</dbReference>
<dbReference type="InterPro" id="IPR017896">
    <property type="entry name" value="4Fe4S_Fe-S-bd"/>
</dbReference>
<dbReference type="InterPro" id="IPR002586">
    <property type="entry name" value="CobQ/CobB/MinD/ParA_Nub-bd_dom"/>
</dbReference>
<keyword evidence="2" id="KW-0408">Iron</keyword>
<sequence length="317" mass="34575">MKQILIISGKGGTGKTFFTGCLATALNNKVLVDCDVDAANLHLLLHPEIKETHDFTGGKIASIDEAKCIQCGACKEVCKFNAINEIFQSFQIETLKHSRSVIPSLPILCHSERQRRISSSVFQVDELSCEGCTICSYVCPEEAITLNDRISGQYFISETRYGTLIHARLGIAQENSGKLVTKLRELAKETAQEKGCEYVVIDGPPGVGCPVMASMTGVDLVVAVTEPTLSGMHDLMRVIELSKHFNIPVKVVINKHDLNTEMSSQIVKAVESSGIEVCGKIPFSEDILASVKAGKPFLEFTKNSLTKEIEELIGKIT</sequence>
<dbReference type="Gene3D" id="3.40.50.300">
    <property type="entry name" value="P-loop containing nucleotide triphosphate hydrolases"/>
    <property type="match status" value="1"/>
</dbReference>
<evidence type="ECO:0000313" key="5">
    <source>
        <dbReference type="EMBL" id="XCH45885.1"/>
    </source>
</evidence>
<dbReference type="PROSITE" id="PS00198">
    <property type="entry name" value="4FE4S_FER_1"/>
    <property type="match status" value="1"/>
</dbReference>
<dbReference type="InterPro" id="IPR017900">
    <property type="entry name" value="4Fe4S_Fe_S_CS"/>
</dbReference>
<feature type="domain" description="4Fe-4S ferredoxin-type" evidence="4">
    <location>
        <begin position="59"/>
        <end position="88"/>
    </location>
</feature>
<evidence type="ECO:0000256" key="1">
    <source>
        <dbReference type="ARBA" id="ARBA00022723"/>
    </source>
</evidence>
<protein>
    <submittedName>
        <fullName evidence="5">ATP-binding protein</fullName>
    </submittedName>
</protein>
<keyword evidence="5" id="KW-0067">ATP-binding</keyword>
<proteinExistence type="predicted"/>
<dbReference type="GO" id="GO:0051536">
    <property type="term" value="F:iron-sulfur cluster binding"/>
    <property type="evidence" value="ECO:0007669"/>
    <property type="project" value="UniProtKB-KW"/>
</dbReference>
<dbReference type="SUPFAM" id="SSF52540">
    <property type="entry name" value="P-loop containing nucleoside triphosphate hydrolases"/>
    <property type="match status" value="1"/>
</dbReference>